<dbReference type="RefSeq" id="WP_126804129.1">
    <property type="nucleotide sequence ID" value="NZ_PIPL01000002.1"/>
</dbReference>
<accession>A0A432W4L5</accession>
<evidence type="ECO:0000313" key="3">
    <source>
        <dbReference type="EMBL" id="RUO24426.1"/>
    </source>
</evidence>
<keyword evidence="1 3" id="KW-0808">Transferase</keyword>
<keyword evidence="4" id="KW-1185">Reference proteome</keyword>
<dbReference type="GO" id="GO:0008168">
    <property type="term" value="F:methyltransferase activity"/>
    <property type="evidence" value="ECO:0007669"/>
    <property type="project" value="UniProtKB-KW"/>
</dbReference>
<feature type="domain" description="Methyltransferase" evidence="2">
    <location>
        <begin position="42"/>
        <end position="134"/>
    </location>
</feature>
<dbReference type="GO" id="GO:0032259">
    <property type="term" value="P:methylation"/>
    <property type="evidence" value="ECO:0007669"/>
    <property type="project" value="UniProtKB-KW"/>
</dbReference>
<dbReference type="PANTHER" id="PTHR43861">
    <property type="entry name" value="TRANS-ACONITATE 2-METHYLTRANSFERASE-RELATED"/>
    <property type="match status" value="1"/>
</dbReference>
<reference evidence="3 4" key="1">
    <citation type="journal article" date="2011" name="Front. Microbiol.">
        <title>Genomic signatures of strain selection and enhancement in Bacillus atrophaeus var. globigii, a historical biowarfare simulant.</title>
        <authorList>
            <person name="Gibbons H.S."/>
            <person name="Broomall S.M."/>
            <person name="McNew L.A."/>
            <person name="Daligault H."/>
            <person name="Chapman C."/>
            <person name="Bruce D."/>
            <person name="Karavis M."/>
            <person name="Krepps M."/>
            <person name="McGregor P.A."/>
            <person name="Hong C."/>
            <person name="Park K.H."/>
            <person name="Akmal A."/>
            <person name="Feldman A."/>
            <person name="Lin J.S."/>
            <person name="Chang W.E."/>
            <person name="Higgs B.W."/>
            <person name="Demirev P."/>
            <person name="Lindquist J."/>
            <person name="Liem A."/>
            <person name="Fochler E."/>
            <person name="Read T.D."/>
            <person name="Tapia R."/>
            <person name="Johnson S."/>
            <person name="Bishop-Lilly K.A."/>
            <person name="Detter C."/>
            <person name="Han C."/>
            <person name="Sozhamannan S."/>
            <person name="Rosenzweig C.N."/>
            <person name="Skowronski E.W."/>
        </authorList>
    </citation>
    <scope>NUCLEOTIDE SEQUENCE [LARGE SCALE GENOMIC DNA]</scope>
    <source>
        <strain evidence="3 4">MLST1</strain>
    </source>
</reference>
<dbReference type="OrthoDB" id="9786503at2"/>
<dbReference type="PANTHER" id="PTHR43861:SF3">
    <property type="entry name" value="PUTATIVE (AFU_ORTHOLOGUE AFUA_2G14390)-RELATED"/>
    <property type="match status" value="1"/>
</dbReference>
<sequence length="210" mass="23204">MNQWDERYNKNEYHYGTEPNEFLREQVAPLLARWSAKQPARILCLADGEGRNSVYLAELGAEVTSLDISQVGLDKALRLAESRGVTIQTQLADLTESELPVNHYDGVVMIFCHLPSAARPRLYQQIEKALKPGGWLLAECYTEAQLGRGTGGPPSADLMLSLNELKNAFSHFAVEHGAELVRSVTEGEGHSGEGAVCQYLGYKRPLMESV</sequence>
<dbReference type="InterPro" id="IPR041698">
    <property type="entry name" value="Methyltransf_25"/>
</dbReference>
<evidence type="ECO:0000313" key="4">
    <source>
        <dbReference type="Proteomes" id="UP000288293"/>
    </source>
</evidence>
<dbReference type="AlphaFoldDB" id="A0A432W4L5"/>
<dbReference type="InterPro" id="IPR029063">
    <property type="entry name" value="SAM-dependent_MTases_sf"/>
</dbReference>
<gene>
    <name evidence="3" type="ORF">CWE09_11220</name>
</gene>
<dbReference type="Pfam" id="PF13649">
    <property type="entry name" value="Methyltransf_25"/>
    <property type="match status" value="1"/>
</dbReference>
<name>A0A432W4L5_9GAMM</name>
<keyword evidence="3" id="KW-0489">Methyltransferase</keyword>
<evidence type="ECO:0000256" key="1">
    <source>
        <dbReference type="ARBA" id="ARBA00022679"/>
    </source>
</evidence>
<dbReference type="CDD" id="cd02440">
    <property type="entry name" value="AdoMet_MTases"/>
    <property type="match status" value="1"/>
</dbReference>
<evidence type="ECO:0000259" key="2">
    <source>
        <dbReference type="Pfam" id="PF13649"/>
    </source>
</evidence>
<dbReference type="SUPFAM" id="SSF53335">
    <property type="entry name" value="S-adenosyl-L-methionine-dependent methyltransferases"/>
    <property type="match status" value="1"/>
</dbReference>
<dbReference type="EMBL" id="PIPL01000002">
    <property type="protein sequence ID" value="RUO24426.1"/>
    <property type="molecule type" value="Genomic_DNA"/>
</dbReference>
<organism evidence="3 4">
    <name type="scientific">Aliidiomarina minuta</name>
    <dbReference type="NCBI Taxonomy" id="880057"/>
    <lineage>
        <taxon>Bacteria</taxon>
        <taxon>Pseudomonadati</taxon>
        <taxon>Pseudomonadota</taxon>
        <taxon>Gammaproteobacteria</taxon>
        <taxon>Alteromonadales</taxon>
        <taxon>Idiomarinaceae</taxon>
        <taxon>Aliidiomarina</taxon>
    </lineage>
</organism>
<comment type="caution">
    <text evidence="3">The sequence shown here is derived from an EMBL/GenBank/DDBJ whole genome shotgun (WGS) entry which is preliminary data.</text>
</comment>
<dbReference type="Gene3D" id="3.40.50.150">
    <property type="entry name" value="Vaccinia Virus protein VP39"/>
    <property type="match status" value="1"/>
</dbReference>
<protein>
    <submittedName>
        <fullName evidence="3">SAM-dependent methyltransferase</fullName>
    </submittedName>
</protein>
<dbReference type="Proteomes" id="UP000288293">
    <property type="component" value="Unassembled WGS sequence"/>
</dbReference>
<proteinExistence type="predicted"/>